<gene>
    <name evidence="2" type="ORF">C0081_12160</name>
</gene>
<organism evidence="2 3">
    <name type="scientific">Cohaesibacter celericrescens</name>
    <dbReference type="NCBI Taxonomy" id="2067669"/>
    <lineage>
        <taxon>Bacteria</taxon>
        <taxon>Pseudomonadati</taxon>
        <taxon>Pseudomonadota</taxon>
        <taxon>Alphaproteobacteria</taxon>
        <taxon>Hyphomicrobiales</taxon>
        <taxon>Cohaesibacteraceae</taxon>
    </lineage>
</organism>
<proteinExistence type="predicted"/>
<evidence type="ECO:0000313" key="2">
    <source>
        <dbReference type="EMBL" id="PLW76809.1"/>
    </source>
</evidence>
<accession>A0A2N5XQM5</accession>
<keyword evidence="3" id="KW-1185">Reference proteome</keyword>
<comment type="caution">
    <text evidence="2">The sequence shown here is derived from an EMBL/GenBank/DDBJ whole genome shotgun (WGS) entry which is preliminary data.</text>
</comment>
<name>A0A2N5XQM5_9HYPH</name>
<dbReference type="RefSeq" id="WP_101534097.1">
    <property type="nucleotide sequence ID" value="NZ_PKUQ01000022.1"/>
</dbReference>
<feature type="region of interest" description="Disordered" evidence="1">
    <location>
        <begin position="45"/>
        <end position="114"/>
    </location>
</feature>
<reference evidence="2 3" key="1">
    <citation type="submission" date="2018-01" db="EMBL/GenBank/DDBJ databases">
        <title>The draft genome sequence of Cohaesibacter sp. H1304.</title>
        <authorList>
            <person name="Wang N.-N."/>
            <person name="Du Z.-J."/>
        </authorList>
    </citation>
    <scope>NUCLEOTIDE SEQUENCE [LARGE SCALE GENOMIC DNA]</scope>
    <source>
        <strain evidence="2 3">H1304</strain>
    </source>
</reference>
<sequence length="114" mass="11999">MENSKSVEVIEDFEMVVPGSVYPKTIKEGDVVYGRVAVVALQLEKGVEREPELSPEDKAKAEVEAQAKADAKSKSEADQGTLLGEPVGATLVPVSKVSPTGETNKAESKDGAAK</sequence>
<dbReference type="AlphaFoldDB" id="A0A2N5XQM5"/>
<evidence type="ECO:0000256" key="1">
    <source>
        <dbReference type="SAM" id="MobiDB-lite"/>
    </source>
</evidence>
<dbReference type="Proteomes" id="UP000234881">
    <property type="component" value="Unassembled WGS sequence"/>
</dbReference>
<protein>
    <submittedName>
        <fullName evidence="2">Uncharacterized protein</fullName>
    </submittedName>
</protein>
<feature type="compositionally biased region" description="Basic and acidic residues" evidence="1">
    <location>
        <begin position="104"/>
        <end position="114"/>
    </location>
</feature>
<evidence type="ECO:0000313" key="3">
    <source>
        <dbReference type="Proteomes" id="UP000234881"/>
    </source>
</evidence>
<feature type="compositionally biased region" description="Basic and acidic residues" evidence="1">
    <location>
        <begin position="45"/>
        <end position="77"/>
    </location>
</feature>
<dbReference type="EMBL" id="PKUQ01000022">
    <property type="protein sequence ID" value="PLW76809.1"/>
    <property type="molecule type" value="Genomic_DNA"/>
</dbReference>